<dbReference type="STRING" id="41514.SARI_04555"/>
<accession>A9MRD0</accession>
<evidence type="ECO:0000313" key="2">
    <source>
        <dbReference type="Proteomes" id="UP000002084"/>
    </source>
</evidence>
<keyword evidence="2" id="KW-1185">Reference proteome</keyword>
<dbReference type="EMBL" id="CP000880">
    <property type="protein sequence ID" value="ABX24328.1"/>
    <property type="molecule type" value="Genomic_DNA"/>
</dbReference>
<dbReference type="HOGENOM" id="CLU_3103536_0_0_6"/>
<gene>
    <name evidence="1" type="ordered locus">SARI_04555</name>
</gene>
<dbReference type="KEGG" id="ses:SARI_04555"/>
<name>A9MRD0_SALAR</name>
<proteinExistence type="predicted"/>
<reference evidence="1 2" key="1">
    <citation type="submission" date="2007-11" db="EMBL/GenBank/DDBJ databases">
        <authorList>
            <consortium name="The Salmonella enterica serovar Arizonae Genome Sequencing Project"/>
            <person name="McClelland M."/>
            <person name="Sanderson E.K."/>
            <person name="Porwollik S."/>
            <person name="Spieth J."/>
            <person name="Clifton W.S."/>
            <person name="Fulton R."/>
            <person name="Chunyan W."/>
            <person name="Wollam A."/>
            <person name="Shah N."/>
            <person name="Pepin K."/>
            <person name="Bhonagiri V."/>
            <person name="Nash W."/>
            <person name="Johnson M."/>
            <person name="Thiruvilangam P."/>
            <person name="Wilson R."/>
        </authorList>
    </citation>
    <scope>NUCLEOTIDE SEQUENCE [LARGE SCALE GENOMIC DNA]</scope>
    <source>
        <strain evidence="2">ATCC BAA-731 / CDC346-86 / RSK2980</strain>
    </source>
</reference>
<evidence type="ECO:0000313" key="1">
    <source>
        <dbReference type="EMBL" id="ABX24328.1"/>
    </source>
</evidence>
<sequence>MLAFIIADSPSSFRKHLFVMRSTIRPPLSFLRLHFSSFSFSNNESDYIYFH</sequence>
<dbReference type="AlphaFoldDB" id="A9MRD0"/>
<protein>
    <submittedName>
        <fullName evidence="1">Uncharacterized protein</fullName>
    </submittedName>
</protein>
<dbReference type="Proteomes" id="UP000002084">
    <property type="component" value="Chromosome"/>
</dbReference>
<organism evidence="1 2">
    <name type="scientific">Salmonella arizonae (strain ATCC BAA-731 / CDC346-86 / RSK2980)</name>
    <dbReference type="NCBI Taxonomy" id="41514"/>
    <lineage>
        <taxon>Bacteria</taxon>
        <taxon>Pseudomonadati</taxon>
        <taxon>Pseudomonadota</taxon>
        <taxon>Gammaproteobacteria</taxon>
        <taxon>Enterobacterales</taxon>
        <taxon>Enterobacteriaceae</taxon>
        <taxon>Salmonella</taxon>
    </lineage>
</organism>